<dbReference type="InterPro" id="IPR006292">
    <property type="entry name" value="RNase_D"/>
</dbReference>
<keyword evidence="5 6" id="KW-0269">Exonuclease</keyword>
<comment type="catalytic activity">
    <reaction evidence="6">
        <text>Exonucleolytic cleavage that removes extra residues from the 3'-terminus of tRNA to produce 5'-mononucleotides.</text>
        <dbReference type="EC" id="3.1.13.5"/>
    </reaction>
</comment>
<organism evidence="9 10">
    <name type="scientific">Tistrella bauzanensis</name>
    <dbReference type="NCBI Taxonomy" id="657419"/>
    <lineage>
        <taxon>Bacteria</taxon>
        <taxon>Pseudomonadati</taxon>
        <taxon>Pseudomonadota</taxon>
        <taxon>Alphaproteobacteria</taxon>
        <taxon>Geminicoccales</taxon>
        <taxon>Geminicoccaceae</taxon>
        <taxon>Tistrella</taxon>
    </lineage>
</organism>
<sequence>MTEIITDTQSLRQLVDELKAEPFVTVDTEFMREKTYWPKLCLVQLAGASRAAAVDPLAEGIDLAPLGELLADTSVLKVFHAARQDVEIFLLLFGAVPTPMFDTQVAAMVCGFGESVGYETLVNKLARASIDKSSRFTDWSRRPLTEKQATYALADVTHLRTVYEKLARLLEDSGREEWLDEEMATLNAAETYETKPDVAWERIRTRSLDRRFLGLVRELGAWRERQAQSRNVPRTFITKDETLLEMASSQPKTVDDLRRVRGLPKWATEGAGGEEVLSCIARALAEPKGDLPDREPPRDLPRGLGPLIELLKVLLKMKSEEHGVARTLIASQDDLEMLAIDGPTAPIAALKGWRHEVFGEDALRLLSGDVALGARGRSIAVLSLSGEEAVLQSTRRKQRKRKLRKDDDTTDAGDGPADGTDDAGTISADIAAD</sequence>
<dbReference type="Proteomes" id="UP000603352">
    <property type="component" value="Unassembled WGS sequence"/>
</dbReference>
<dbReference type="CDD" id="cd06142">
    <property type="entry name" value="RNaseD_exo"/>
    <property type="match status" value="1"/>
</dbReference>
<evidence type="ECO:0000313" key="10">
    <source>
        <dbReference type="Proteomes" id="UP000603352"/>
    </source>
</evidence>
<dbReference type="PANTHER" id="PTHR47649">
    <property type="entry name" value="RIBONUCLEASE D"/>
    <property type="match status" value="1"/>
</dbReference>
<dbReference type="HAMAP" id="MF_01899">
    <property type="entry name" value="RNase_D"/>
    <property type="match status" value="1"/>
</dbReference>
<dbReference type="Pfam" id="PF01612">
    <property type="entry name" value="DNA_pol_A_exo1"/>
    <property type="match status" value="1"/>
</dbReference>
<dbReference type="Gene3D" id="3.30.420.10">
    <property type="entry name" value="Ribonuclease H-like superfamily/Ribonuclease H"/>
    <property type="match status" value="1"/>
</dbReference>
<dbReference type="InterPro" id="IPR044876">
    <property type="entry name" value="HRDC_dom_sf"/>
</dbReference>
<dbReference type="InterPro" id="IPR002121">
    <property type="entry name" value="HRDC_dom"/>
</dbReference>
<dbReference type="EC" id="3.1.13.5" evidence="6"/>
<dbReference type="InterPro" id="IPR012337">
    <property type="entry name" value="RNaseH-like_sf"/>
</dbReference>
<comment type="function">
    <text evidence="6">Exonuclease involved in the 3' processing of various precursor tRNAs. Initiates hydrolysis at the 3'-terminus of an RNA molecule and releases 5'-mononucleotides.</text>
</comment>
<evidence type="ECO:0000256" key="3">
    <source>
        <dbReference type="ARBA" id="ARBA00022722"/>
    </source>
</evidence>
<feature type="domain" description="HRDC" evidence="8">
    <location>
        <begin position="209"/>
        <end position="290"/>
    </location>
</feature>
<accession>A0ABQ1J2I9</accession>
<comment type="caution">
    <text evidence="9">The sequence shown here is derived from an EMBL/GenBank/DDBJ whole genome shotgun (WGS) entry which is preliminary data.</text>
</comment>
<evidence type="ECO:0000256" key="4">
    <source>
        <dbReference type="ARBA" id="ARBA00022801"/>
    </source>
</evidence>
<dbReference type="PROSITE" id="PS50967">
    <property type="entry name" value="HRDC"/>
    <property type="match status" value="1"/>
</dbReference>
<protein>
    <recommendedName>
        <fullName evidence="6">Ribonuclease D</fullName>
        <shortName evidence="6">RNase D</shortName>
        <ecNumber evidence="6">3.1.13.5</ecNumber>
    </recommendedName>
</protein>
<comment type="subcellular location">
    <subcellularLocation>
        <location evidence="6">Cytoplasm</location>
    </subcellularLocation>
</comment>
<dbReference type="NCBIfam" id="TIGR01388">
    <property type="entry name" value="rnd"/>
    <property type="match status" value="1"/>
</dbReference>
<keyword evidence="1 6" id="KW-0963">Cytoplasm</keyword>
<keyword evidence="2 6" id="KW-0819">tRNA processing</keyword>
<evidence type="ECO:0000256" key="7">
    <source>
        <dbReference type="SAM" id="MobiDB-lite"/>
    </source>
</evidence>
<dbReference type="Pfam" id="PF00570">
    <property type="entry name" value="HRDC"/>
    <property type="match status" value="1"/>
</dbReference>
<dbReference type="SUPFAM" id="SSF47819">
    <property type="entry name" value="HRDC-like"/>
    <property type="match status" value="2"/>
</dbReference>
<evidence type="ECO:0000313" key="9">
    <source>
        <dbReference type="EMBL" id="GGB58155.1"/>
    </source>
</evidence>
<feature type="compositionally biased region" description="Low complexity" evidence="7">
    <location>
        <begin position="412"/>
        <end position="425"/>
    </location>
</feature>
<feature type="compositionally biased region" description="Basic residues" evidence="7">
    <location>
        <begin position="394"/>
        <end position="403"/>
    </location>
</feature>
<proteinExistence type="inferred from homology"/>
<dbReference type="SMART" id="SM00474">
    <property type="entry name" value="35EXOc"/>
    <property type="match status" value="1"/>
</dbReference>
<dbReference type="InterPro" id="IPR051086">
    <property type="entry name" value="RNase_D-like"/>
</dbReference>
<name>A0ABQ1J2I9_9PROT</name>
<evidence type="ECO:0000256" key="6">
    <source>
        <dbReference type="HAMAP-Rule" id="MF_01899"/>
    </source>
</evidence>
<evidence type="ECO:0000259" key="8">
    <source>
        <dbReference type="PROSITE" id="PS50967"/>
    </source>
</evidence>
<keyword evidence="10" id="KW-1185">Reference proteome</keyword>
<keyword evidence="3 6" id="KW-0540">Nuclease</keyword>
<comment type="similarity">
    <text evidence="6">Belongs to the RNase D family.</text>
</comment>
<dbReference type="SMART" id="SM00341">
    <property type="entry name" value="HRDC"/>
    <property type="match status" value="1"/>
</dbReference>
<gene>
    <name evidence="6 9" type="primary">rnd</name>
    <name evidence="9" type="ORF">GCM10011505_43780</name>
</gene>
<dbReference type="InterPro" id="IPR010997">
    <property type="entry name" value="HRDC-like_sf"/>
</dbReference>
<evidence type="ECO:0000256" key="2">
    <source>
        <dbReference type="ARBA" id="ARBA00022694"/>
    </source>
</evidence>
<evidence type="ECO:0000256" key="5">
    <source>
        <dbReference type="ARBA" id="ARBA00022839"/>
    </source>
</evidence>
<dbReference type="SUPFAM" id="SSF53098">
    <property type="entry name" value="Ribonuclease H-like"/>
    <property type="match status" value="1"/>
</dbReference>
<dbReference type="EMBL" id="BMDZ01000076">
    <property type="protein sequence ID" value="GGB58155.1"/>
    <property type="molecule type" value="Genomic_DNA"/>
</dbReference>
<dbReference type="InterPro" id="IPR036397">
    <property type="entry name" value="RNaseH_sf"/>
</dbReference>
<dbReference type="RefSeq" id="WP_229708479.1">
    <property type="nucleotide sequence ID" value="NZ_BMDZ01000076.1"/>
</dbReference>
<comment type="cofactor">
    <cofactor evidence="6">
        <name>a divalent metal cation</name>
        <dbReference type="ChEBI" id="CHEBI:60240"/>
    </cofactor>
</comment>
<evidence type="ECO:0000256" key="1">
    <source>
        <dbReference type="ARBA" id="ARBA00022490"/>
    </source>
</evidence>
<dbReference type="Gene3D" id="1.10.150.80">
    <property type="entry name" value="HRDC domain"/>
    <property type="match status" value="1"/>
</dbReference>
<feature type="region of interest" description="Disordered" evidence="7">
    <location>
        <begin position="393"/>
        <end position="433"/>
    </location>
</feature>
<keyword evidence="4 6" id="KW-0378">Hydrolase</keyword>
<reference evidence="10" key="1">
    <citation type="journal article" date="2019" name="Int. J. Syst. Evol. Microbiol.">
        <title>The Global Catalogue of Microorganisms (GCM) 10K type strain sequencing project: providing services to taxonomists for standard genome sequencing and annotation.</title>
        <authorList>
            <consortium name="The Broad Institute Genomics Platform"/>
            <consortium name="The Broad Institute Genome Sequencing Center for Infectious Disease"/>
            <person name="Wu L."/>
            <person name="Ma J."/>
        </authorList>
    </citation>
    <scope>NUCLEOTIDE SEQUENCE [LARGE SCALE GENOMIC DNA]</scope>
    <source>
        <strain evidence="10">CGMCC 1.10188</strain>
    </source>
</reference>
<dbReference type="PANTHER" id="PTHR47649:SF1">
    <property type="entry name" value="RIBONUCLEASE D"/>
    <property type="match status" value="1"/>
</dbReference>
<dbReference type="InterPro" id="IPR002562">
    <property type="entry name" value="3'-5'_exonuclease_dom"/>
</dbReference>